<dbReference type="KEGG" id="rsq:Rsph17025_3921"/>
<reference evidence="2" key="1">
    <citation type="submission" date="2007-04" db="EMBL/GenBank/DDBJ databases">
        <title>Complete sequence of plasmid pRSPA01 of Rhodobacter sphaeroides ATCC 17025.</title>
        <authorList>
            <consortium name="US DOE Joint Genome Institute"/>
            <person name="Copeland A."/>
            <person name="Lucas S."/>
            <person name="Lapidus A."/>
            <person name="Barry K."/>
            <person name="Detter J.C."/>
            <person name="Glavina del Rio T."/>
            <person name="Hammon N."/>
            <person name="Israni S."/>
            <person name="Dalin E."/>
            <person name="Tice H."/>
            <person name="Pitluck S."/>
            <person name="Chertkov O."/>
            <person name="Brettin T."/>
            <person name="Bruce D."/>
            <person name="Han C."/>
            <person name="Schmutz J."/>
            <person name="Larimer F."/>
            <person name="Land M."/>
            <person name="Hauser L."/>
            <person name="Kyrpides N."/>
            <person name="Kim E."/>
            <person name="Richardson P."/>
            <person name="Mackenzie C."/>
            <person name="Choudhary M."/>
            <person name="Donohue T.J."/>
            <person name="Kaplan S."/>
        </authorList>
    </citation>
    <scope>NUCLEOTIDE SEQUENCE [LARGE SCALE GENOMIC DNA]</scope>
    <source>
        <strain evidence="2">ATCC 17025</strain>
        <plasmid evidence="2">pRSPA01</plasmid>
    </source>
</reference>
<dbReference type="Gene3D" id="3.40.30.10">
    <property type="entry name" value="Glutaredoxin"/>
    <property type="match status" value="1"/>
</dbReference>
<keyword evidence="1" id="KW-0472">Membrane</keyword>
<protein>
    <recommendedName>
        <fullName evidence="3">Regulatory protein SoxS</fullName>
    </recommendedName>
</protein>
<accession>A4WZG1</accession>
<dbReference type="InterPro" id="IPR036249">
    <property type="entry name" value="Thioredoxin-like_sf"/>
</dbReference>
<name>A4WZG1_CERS5</name>
<keyword evidence="1" id="KW-0812">Transmembrane</keyword>
<evidence type="ECO:0008006" key="3">
    <source>
        <dbReference type="Google" id="ProtNLM"/>
    </source>
</evidence>
<feature type="transmembrane region" description="Helical" evidence="1">
    <location>
        <begin position="20"/>
        <end position="38"/>
    </location>
</feature>
<proteinExistence type="predicted"/>
<evidence type="ECO:0000256" key="1">
    <source>
        <dbReference type="SAM" id="Phobius"/>
    </source>
</evidence>
<sequence length="135" mass="14867">MQAAPDRLGYFDISWRTSIMLLRTTFVLLALGAAPAAAELRLMMIEQPGCVWCEAWDREVAPVYDRTAEGQAAPLVRQQLRADLPEGVSLARPATFTPTFVLTEDGHEVGRIEGYPGDSFFWALLGQMLAGRPEG</sequence>
<keyword evidence="2" id="KW-0614">Plasmid</keyword>
<organism evidence="2">
    <name type="scientific">Cereibacter sphaeroides (strain ATCC 17025 / ATH 2.4.3)</name>
    <name type="common">Rhodobacter sphaeroides</name>
    <dbReference type="NCBI Taxonomy" id="349102"/>
    <lineage>
        <taxon>Bacteria</taxon>
        <taxon>Pseudomonadati</taxon>
        <taxon>Pseudomonadota</taxon>
        <taxon>Alphaproteobacteria</taxon>
        <taxon>Rhodobacterales</taxon>
        <taxon>Paracoccaceae</taxon>
        <taxon>Cereibacter</taxon>
    </lineage>
</organism>
<dbReference type="HOGENOM" id="CLU_137861_1_0_5"/>
<evidence type="ECO:0000313" key="2">
    <source>
        <dbReference type="EMBL" id="ABP72775.1"/>
    </source>
</evidence>
<dbReference type="AlphaFoldDB" id="A4WZG1"/>
<gene>
    <name evidence="2" type="ordered locus">Rsph17025_3921</name>
</gene>
<dbReference type="SUPFAM" id="SSF52833">
    <property type="entry name" value="Thioredoxin-like"/>
    <property type="match status" value="1"/>
</dbReference>
<dbReference type="EMBL" id="CP000662">
    <property type="protein sequence ID" value="ABP72775.1"/>
    <property type="molecule type" value="Genomic_DNA"/>
</dbReference>
<geneLocation type="plasmid" evidence="2">
    <name>pRSPA01</name>
</geneLocation>
<keyword evidence="1" id="KW-1133">Transmembrane helix</keyword>